<keyword evidence="5 7" id="KW-0067">ATP-binding</keyword>
<dbReference type="OrthoDB" id="9772604at2"/>
<evidence type="ECO:0000259" key="8">
    <source>
        <dbReference type="Pfam" id="PF01507"/>
    </source>
</evidence>
<keyword evidence="10" id="KW-1185">Reference proteome</keyword>
<sequence length="302" mass="34957">MSMTRLTHLRQLEAESIHIFREVVAEFEKPVMLYSIGKDSAVLLHLARKAFHPSPVPFPLLHVDTTWKFRDMIHFRDTIVREYGLELLVHINADGVQQGIGPFTHGSALHTDVMKTEALKQALNQYKFDAAFGGARRDEEASRAKERVFSFRSESHRWDPKNQRPELWNLYNGRVRKGESIRAFPLSNWTELDIWQYIYMEDIPIVPLYFAAERPVVERDGMLIMVDDERMPLKEGETPMMKSIRFRTLGCYPLTGAIESTAATLPEIIQEMLVARTSERQGRLIDKDQAGSMEKKKQEGYF</sequence>
<dbReference type="UniPathway" id="UPA00140">
    <property type="reaction ID" value="UER00204"/>
</dbReference>
<dbReference type="NCBIfam" id="TIGR02039">
    <property type="entry name" value="CysD"/>
    <property type="match status" value="1"/>
</dbReference>
<evidence type="ECO:0000256" key="3">
    <source>
        <dbReference type="ARBA" id="ARBA00022695"/>
    </source>
</evidence>
<dbReference type="InterPro" id="IPR014729">
    <property type="entry name" value="Rossmann-like_a/b/a_fold"/>
</dbReference>
<dbReference type="RefSeq" id="WP_161338821.1">
    <property type="nucleotide sequence ID" value="NZ_JBHSDG010000005.1"/>
</dbReference>
<evidence type="ECO:0000256" key="2">
    <source>
        <dbReference type="ARBA" id="ARBA00022679"/>
    </source>
</evidence>
<comment type="subunit">
    <text evidence="7">Heterodimer composed of CysD, the smaller subunit, and CysN.</text>
</comment>
<dbReference type="NCBIfam" id="NF009214">
    <property type="entry name" value="PRK12563.1"/>
    <property type="match status" value="1"/>
</dbReference>
<evidence type="ECO:0000256" key="7">
    <source>
        <dbReference type="HAMAP-Rule" id="MF_00064"/>
    </source>
</evidence>
<dbReference type="CDD" id="cd23946">
    <property type="entry name" value="Sulfate_adenylyltransferase_2"/>
    <property type="match status" value="1"/>
</dbReference>
<dbReference type="GO" id="GO:0005524">
    <property type="term" value="F:ATP binding"/>
    <property type="evidence" value="ECO:0007669"/>
    <property type="project" value="UniProtKB-KW"/>
</dbReference>
<comment type="pathway">
    <text evidence="7">Sulfur metabolism; hydrogen sulfide biosynthesis; sulfite from sulfate: step 1/3.</text>
</comment>
<name>A0A845MFF4_9PROT</name>
<dbReference type="InterPro" id="IPR050128">
    <property type="entry name" value="Sulfate_adenylyltrnsfr_sub2"/>
</dbReference>
<dbReference type="SUPFAM" id="SSF52402">
    <property type="entry name" value="Adenine nucleotide alpha hydrolases-like"/>
    <property type="match status" value="1"/>
</dbReference>
<dbReference type="HAMAP" id="MF_00064">
    <property type="entry name" value="Sulf_adenylyltr_sub2"/>
    <property type="match status" value="1"/>
</dbReference>
<evidence type="ECO:0000256" key="4">
    <source>
        <dbReference type="ARBA" id="ARBA00022741"/>
    </source>
</evidence>
<comment type="catalytic activity">
    <reaction evidence="6 7">
        <text>sulfate + ATP + H(+) = adenosine 5'-phosphosulfate + diphosphate</text>
        <dbReference type="Rhea" id="RHEA:18133"/>
        <dbReference type="ChEBI" id="CHEBI:15378"/>
        <dbReference type="ChEBI" id="CHEBI:16189"/>
        <dbReference type="ChEBI" id="CHEBI:30616"/>
        <dbReference type="ChEBI" id="CHEBI:33019"/>
        <dbReference type="ChEBI" id="CHEBI:58243"/>
        <dbReference type="EC" id="2.7.7.4"/>
    </reaction>
</comment>
<dbReference type="Gene3D" id="3.40.50.620">
    <property type="entry name" value="HUPs"/>
    <property type="match status" value="1"/>
</dbReference>
<evidence type="ECO:0000313" key="9">
    <source>
        <dbReference type="EMBL" id="MZR22381.1"/>
    </source>
</evidence>
<evidence type="ECO:0000313" key="10">
    <source>
        <dbReference type="Proteomes" id="UP000445696"/>
    </source>
</evidence>
<proteinExistence type="inferred from homology"/>
<gene>
    <name evidence="7 9" type="primary">cysD</name>
    <name evidence="9" type="ORF">GQF03_08560</name>
</gene>
<feature type="domain" description="Phosphoadenosine phosphosulphate reductase" evidence="8">
    <location>
        <begin position="30"/>
        <end position="256"/>
    </location>
</feature>
<dbReference type="PANTHER" id="PTHR43196">
    <property type="entry name" value="SULFATE ADENYLYLTRANSFERASE SUBUNIT 2"/>
    <property type="match status" value="1"/>
</dbReference>
<dbReference type="GO" id="GO:0000103">
    <property type="term" value="P:sulfate assimilation"/>
    <property type="evidence" value="ECO:0007669"/>
    <property type="project" value="UniProtKB-UniRule"/>
</dbReference>
<dbReference type="InterPro" id="IPR002500">
    <property type="entry name" value="PAPS_reduct_dom"/>
</dbReference>
<dbReference type="EMBL" id="WTVA01000003">
    <property type="protein sequence ID" value="MZR22381.1"/>
    <property type="molecule type" value="Genomic_DNA"/>
</dbReference>
<keyword evidence="4 7" id="KW-0547">Nucleotide-binding</keyword>
<comment type="function">
    <text evidence="7">With CysN forms the ATP sulfurylase (ATPS) that catalyzes the adenylation of sulfate producing adenosine 5'-phosphosulfate (APS) and diphosphate, the first enzymatic step in sulfur assimilation pathway. APS synthesis involves the formation of a high-energy phosphoric-sulfuric acid anhydride bond driven by GTP hydrolysis by CysN coupled to ATP hydrolysis by CysD.</text>
</comment>
<dbReference type="EC" id="2.7.7.4" evidence="7"/>
<dbReference type="InterPro" id="IPR011784">
    <property type="entry name" value="SO4_adenylTrfase_ssu"/>
</dbReference>
<accession>A0A845MFF4</accession>
<protein>
    <recommendedName>
        <fullName evidence="7">Sulfate adenylyltransferase subunit 2</fullName>
        <ecNumber evidence="7">2.7.7.4</ecNumber>
    </recommendedName>
    <alternativeName>
        <fullName evidence="7">ATP-sulfurylase small subunit</fullName>
    </alternativeName>
    <alternativeName>
        <fullName evidence="7">Sulfate adenylate transferase</fullName>
        <shortName evidence="7">SAT</shortName>
    </alternativeName>
</protein>
<dbReference type="PANTHER" id="PTHR43196:SF1">
    <property type="entry name" value="SULFATE ADENYLYLTRANSFERASE SUBUNIT 2"/>
    <property type="match status" value="1"/>
</dbReference>
<keyword evidence="2 7" id="KW-0808">Transferase</keyword>
<evidence type="ECO:0000256" key="1">
    <source>
        <dbReference type="ARBA" id="ARBA00008885"/>
    </source>
</evidence>
<dbReference type="PIRSF" id="PIRSF002936">
    <property type="entry name" value="CysDAde_trans"/>
    <property type="match status" value="1"/>
</dbReference>
<reference evidence="9 10" key="1">
    <citation type="journal article" date="2014" name="Int. J. Syst. Evol. Microbiol.">
        <title>Sneathiella chungangensis sp. nov., isolated from a marine sand, and emended description of the genus Sneathiella.</title>
        <authorList>
            <person name="Siamphan C."/>
            <person name="Kim H."/>
            <person name="Lee J.S."/>
            <person name="Kim W."/>
        </authorList>
    </citation>
    <scope>NUCLEOTIDE SEQUENCE [LARGE SCALE GENOMIC DNA]</scope>
    <source>
        <strain evidence="9 10">KCTC 32476</strain>
    </source>
</reference>
<dbReference type="Pfam" id="PF01507">
    <property type="entry name" value="PAPS_reduct"/>
    <property type="match status" value="1"/>
</dbReference>
<comment type="similarity">
    <text evidence="1 7">Belongs to the PAPS reductase family. CysD subfamily.</text>
</comment>
<dbReference type="GO" id="GO:0070814">
    <property type="term" value="P:hydrogen sulfide biosynthetic process"/>
    <property type="evidence" value="ECO:0007669"/>
    <property type="project" value="UniProtKB-UniRule"/>
</dbReference>
<dbReference type="AlphaFoldDB" id="A0A845MFF4"/>
<dbReference type="Proteomes" id="UP000445696">
    <property type="component" value="Unassembled WGS sequence"/>
</dbReference>
<evidence type="ECO:0000256" key="5">
    <source>
        <dbReference type="ARBA" id="ARBA00022840"/>
    </source>
</evidence>
<dbReference type="NCBIfam" id="NF003587">
    <property type="entry name" value="PRK05253.1"/>
    <property type="match status" value="1"/>
</dbReference>
<dbReference type="GO" id="GO:0004781">
    <property type="term" value="F:sulfate adenylyltransferase (ATP) activity"/>
    <property type="evidence" value="ECO:0007669"/>
    <property type="project" value="UniProtKB-UniRule"/>
</dbReference>
<evidence type="ECO:0000256" key="6">
    <source>
        <dbReference type="ARBA" id="ARBA00049370"/>
    </source>
</evidence>
<comment type="caution">
    <text evidence="9">The sequence shown here is derived from an EMBL/GenBank/DDBJ whole genome shotgun (WGS) entry which is preliminary data.</text>
</comment>
<keyword evidence="3 7" id="KW-0548">Nucleotidyltransferase</keyword>
<dbReference type="FunFam" id="3.40.50.620:FF:000002">
    <property type="entry name" value="Sulfate adenylyltransferase subunit 2"/>
    <property type="match status" value="1"/>
</dbReference>
<organism evidence="9 10">
    <name type="scientific">Sneathiella chungangensis</name>
    <dbReference type="NCBI Taxonomy" id="1418234"/>
    <lineage>
        <taxon>Bacteria</taxon>
        <taxon>Pseudomonadati</taxon>
        <taxon>Pseudomonadota</taxon>
        <taxon>Alphaproteobacteria</taxon>
        <taxon>Sneathiellales</taxon>
        <taxon>Sneathiellaceae</taxon>
        <taxon>Sneathiella</taxon>
    </lineage>
</organism>